<feature type="transmembrane region" description="Helical" evidence="13">
    <location>
        <begin position="613"/>
        <end position="635"/>
    </location>
</feature>
<dbReference type="PANTHER" id="PTHR47143">
    <property type="entry name" value="TRANSIENT RECEPTOR POTENTIAL CATION CHANNEL PROTEIN PAINLESS"/>
    <property type="match status" value="1"/>
</dbReference>
<dbReference type="Gene3D" id="1.10.287.70">
    <property type="match status" value="1"/>
</dbReference>
<sequence>MSYGRMDFTMAELSHERITDTFILRPITEEMESEVLPNDSLYALDSVQDDNLNLFIAAVGSDPTGALRALKDGAHANAKSRIMRISALHVCASHGDEKTLQILLSAGADPNAADKLGRTPLHLAASAGSEVCVQKLLEAGAVPNVFYHVNTLMFKKTKPTPEKDPVPSVTLENLGLNIIRENVYHAVHCRFQAERYIECKFNNYNVNYVPFQLPSPECWGRTPLHQAVRANSPRCARALLERGARVDPKDERGSTPLMLAGEGFIFKEEQDMNNYEELVDALLEYGADPNLTNEGSGWTPLHRAVYLYSTKTTKLLLKHGADPGICSASSGHRTSLHLAATRAASSIIEAILDSELDESARQRLVNKPDINGHTALHLAANVGSQYCVSLLMEAGGDLGATTNHGLSALDEVLLYVPRPAQCLARIFDSRIRPTSSATVEEKTFAVLLDFCPLAPHGTSNQTGVMKALLEAGAATDDIRRLLLSHPLVEAFIVLKWRRLRLFFYFLVAAYVSFAISLSAYTTLIYCDIELSKFVLQGIEISRKVLLFSTTVVLLNVLGQCAALPKYYLKQFEMWVNLITAIASIVIAAYSGFDVNTEETETRIRGIESLNENYNWLVHVTSYTILLSWAELMLLIGRFPTWGSHALLFYAVFKNVLKVLLAFSCLILGFSLSFFVQFRKQEPESFGDPWKAFVRTIVMMMGEFEYLDLFKKDGKDSVSYLHITSRVIFLGFVVLASIVLVNLMVGLAVSDTQALRSEGEARRLLKQAEFVAHLERGVSAVISTKWLPQCLIDGLHRRRAIPPRVTVRPSDSAVAPAHNAGHHLPRRLLDDLVTIALSKRTEERTPIGYPEKELYRSDDLLPRNFHLTQVLENISRDISEIKELLDARNYAPSALRTRKWSSTIVPSRRFSDLVQEVTGAKKIMKNLNLTGKD</sequence>
<reference evidence="15" key="2">
    <citation type="submission" date="2017-10" db="EMBL/GenBank/DDBJ databases">
        <title>Ladona fulva Genome sequencing and assembly.</title>
        <authorList>
            <person name="Murali S."/>
            <person name="Richards S."/>
            <person name="Bandaranaike D."/>
            <person name="Bellair M."/>
            <person name="Blankenburg K."/>
            <person name="Chao H."/>
            <person name="Dinh H."/>
            <person name="Doddapaneni H."/>
            <person name="Dugan-Rocha S."/>
            <person name="Elkadiri S."/>
            <person name="Gnanaolivu R."/>
            <person name="Hernandez B."/>
            <person name="Skinner E."/>
            <person name="Javaid M."/>
            <person name="Lee S."/>
            <person name="Li M."/>
            <person name="Ming W."/>
            <person name="Munidasa M."/>
            <person name="Muniz J."/>
            <person name="Nguyen L."/>
            <person name="Hughes D."/>
            <person name="Osuji N."/>
            <person name="Pu L.-L."/>
            <person name="Puazo M."/>
            <person name="Qu C."/>
            <person name="Quiroz J."/>
            <person name="Raj R."/>
            <person name="Weissenberger G."/>
            <person name="Xin Y."/>
            <person name="Zou X."/>
            <person name="Han Y."/>
            <person name="Worley K."/>
            <person name="Muzny D."/>
            <person name="Gibbs R."/>
        </authorList>
    </citation>
    <scope>NUCLEOTIDE SEQUENCE</scope>
    <source>
        <strain evidence="15">Sampled in the wild</strain>
    </source>
</reference>
<evidence type="ECO:0000256" key="3">
    <source>
        <dbReference type="ARBA" id="ARBA00022606"/>
    </source>
</evidence>
<evidence type="ECO:0000256" key="9">
    <source>
        <dbReference type="ARBA" id="ARBA00023136"/>
    </source>
</evidence>
<evidence type="ECO:0000313" key="15">
    <source>
        <dbReference type="EMBL" id="KAG8236536.1"/>
    </source>
</evidence>
<dbReference type="Proteomes" id="UP000792457">
    <property type="component" value="Unassembled WGS sequence"/>
</dbReference>
<comment type="caution">
    <text evidence="15">The sequence shown here is derived from an EMBL/GenBank/DDBJ whole genome shotgun (WGS) entry which is preliminary data.</text>
</comment>
<dbReference type="Pfam" id="PF00520">
    <property type="entry name" value="Ion_trans"/>
    <property type="match status" value="1"/>
</dbReference>
<feature type="repeat" description="ANK" evidence="12">
    <location>
        <begin position="371"/>
        <end position="403"/>
    </location>
</feature>
<keyword evidence="5" id="KW-0677">Repeat</keyword>
<dbReference type="Gene3D" id="1.25.40.20">
    <property type="entry name" value="Ankyrin repeat-containing domain"/>
    <property type="match status" value="2"/>
</dbReference>
<dbReference type="PANTHER" id="PTHR47143:SF1">
    <property type="entry name" value="ION_TRANS DOMAIN-CONTAINING PROTEIN"/>
    <property type="match status" value="1"/>
</dbReference>
<evidence type="ECO:0000256" key="4">
    <source>
        <dbReference type="ARBA" id="ARBA00022692"/>
    </source>
</evidence>
<feature type="transmembrane region" description="Helical" evidence="13">
    <location>
        <begin position="544"/>
        <end position="567"/>
    </location>
</feature>
<dbReference type="InterPro" id="IPR052076">
    <property type="entry name" value="TRP_cation_channel"/>
</dbReference>
<keyword evidence="10" id="KW-0325">Glycoprotein</keyword>
<feature type="transmembrane region" description="Helical" evidence="13">
    <location>
        <begin position="726"/>
        <end position="748"/>
    </location>
</feature>
<keyword evidence="9 13" id="KW-0472">Membrane</keyword>
<keyword evidence="16" id="KW-1185">Reference proteome</keyword>
<dbReference type="PROSITE" id="PS50297">
    <property type="entry name" value="ANK_REP_REGION"/>
    <property type="match status" value="5"/>
</dbReference>
<evidence type="ECO:0000256" key="8">
    <source>
        <dbReference type="ARBA" id="ARBA00023065"/>
    </source>
</evidence>
<name>A0A8K0KJR4_LADFU</name>
<keyword evidence="3" id="KW-0716">Sensory transduction</keyword>
<evidence type="ECO:0000256" key="13">
    <source>
        <dbReference type="SAM" id="Phobius"/>
    </source>
</evidence>
<evidence type="ECO:0000256" key="12">
    <source>
        <dbReference type="PROSITE-ProRule" id="PRU00023"/>
    </source>
</evidence>
<dbReference type="InterPro" id="IPR002110">
    <property type="entry name" value="Ankyrin_rpt"/>
</dbReference>
<dbReference type="Pfam" id="PF00023">
    <property type="entry name" value="Ank"/>
    <property type="match status" value="1"/>
</dbReference>
<protein>
    <recommendedName>
        <fullName evidence="14">Ion transport domain-containing protein</fullName>
    </recommendedName>
</protein>
<keyword evidence="4 13" id="KW-0812">Transmembrane</keyword>
<dbReference type="GO" id="GO:0005216">
    <property type="term" value="F:monoatomic ion channel activity"/>
    <property type="evidence" value="ECO:0007669"/>
    <property type="project" value="InterPro"/>
</dbReference>
<evidence type="ECO:0000256" key="5">
    <source>
        <dbReference type="ARBA" id="ARBA00022737"/>
    </source>
</evidence>
<evidence type="ECO:0000256" key="1">
    <source>
        <dbReference type="ARBA" id="ARBA00004141"/>
    </source>
</evidence>
<feature type="repeat" description="ANK" evidence="12">
    <location>
        <begin position="83"/>
        <end position="115"/>
    </location>
</feature>
<evidence type="ECO:0000256" key="11">
    <source>
        <dbReference type="ARBA" id="ARBA00023303"/>
    </source>
</evidence>
<reference evidence="15" key="1">
    <citation type="submission" date="2013-04" db="EMBL/GenBank/DDBJ databases">
        <authorList>
            <person name="Qu J."/>
            <person name="Murali S.C."/>
            <person name="Bandaranaike D."/>
            <person name="Bellair M."/>
            <person name="Blankenburg K."/>
            <person name="Chao H."/>
            <person name="Dinh H."/>
            <person name="Doddapaneni H."/>
            <person name="Downs B."/>
            <person name="Dugan-Rocha S."/>
            <person name="Elkadiri S."/>
            <person name="Gnanaolivu R.D."/>
            <person name="Hernandez B."/>
            <person name="Javaid M."/>
            <person name="Jayaseelan J.C."/>
            <person name="Lee S."/>
            <person name="Li M."/>
            <person name="Ming W."/>
            <person name="Munidasa M."/>
            <person name="Muniz J."/>
            <person name="Nguyen L."/>
            <person name="Ongeri F."/>
            <person name="Osuji N."/>
            <person name="Pu L.-L."/>
            <person name="Puazo M."/>
            <person name="Qu C."/>
            <person name="Quiroz J."/>
            <person name="Raj R."/>
            <person name="Weissenberger G."/>
            <person name="Xin Y."/>
            <person name="Zou X."/>
            <person name="Han Y."/>
            <person name="Richards S."/>
            <person name="Worley K."/>
            <person name="Muzny D."/>
            <person name="Gibbs R."/>
        </authorList>
    </citation>
    <scope>NUCLEOTIDE SEQUENCE</scope>
    <source>
        <strain evidence="15">Sampled in the wild</strain>
    </source>
</reference>
<feature type="transmembrane region" description="Helical" evidence="13">
    <location>
        <begin position="501"/>
        <end position="523"/>
    </location>
</feature>
<proteinExistence type="predicted"/>
<dbReference type="InterPro" id="IPR036770">
    <property type="entry name" value="Ankyrin_rpt-contain_sf"/>
</dbReference>
<dbReference type="Pfam" id="PF12796">
    <property type="entry name" value="Ank_2"/>
    <property type="match status" value="3"/>
</dbReference>
<feature type="repeat" description="ANK" evidence="12">
    <location>
        <begin position="219"/>
        <end position="251"/>
    </location>
</feature>
<accession>A0A8K0KJR4</accession>
<evidence type="ECO:0000259" key="14">
    <source>
        <dbReference type="Pfam" id="PF00520"/>
    </source>
</evidence>
<keyword evidence="2" id="KW-0813">Transport</keyword>
<dbReference type="GO" id="GO:0034703">
    <property type="term" value="C:cation channel complex"/>
    <property type="evidence" value="ECO:0007669"/>
    <property type="project" value="UniProtKB-ARBA"/>
</dbReference>
<evidence type="ECO:0000313" key="16">
    <source>
        <dbReference type="Proteomes" id="UP000792457"/>
    </source>
</evidence>
<dbReference type="PROSITE" id="PS50088">
    <property type="entry name" value="ANK_REPEAT"/>
    <property type="match status" value="5"/>
</dbReference>
<evidence type="ECO:0000256" key="6">
    <source>
        <dbReference type="ARBA" id="ARBA00022989"/>
    </source>
</evidence>
<feature type="domain" description="Ion transport" evidence="14">
    <location>
        <begin position="546"/>
        <end position="757"/>
    </location>
</feature>
<feature type="transmembrane region" description="Helical" evidence="13">
    <location>
        <begin position="573"/>
        <end position="592"/>
    </location>
</feature>
<feature type="transmembrane region" description="Helical" evidence="13">
    <location>
        <begin position="655"/>
        <end position="677"/>
    </location>
</feature>
<organism evidence="15 16">
    <name type="scientific">Ladona fulva</name>
    <name type="common">Scarce chaser dragonfly</name>
    <name type="synonym">Libellula fulva</name>
    <dbReference type="NCBI Taxonomy" id="123851"/>
    <lineage>
        <taxon>Eukaryota</taxon>
        <taxon>Metazoa</taxon>
        <taxon>Ecdysozoa</taxon>
        <taxon>Arthropoda</taxon>
        <taxon>Hexapoda</taxon>
        <taxon>Insecta</taxon>
        <taxon>Pterygota</taxon>
        <taxon>Palaeoptera</taxon>
        <taxon>Odonata</taxon>
        <taxon>Epiprocta</taxon>
        <taxon>Anisoptera</taxon>
        <taxon>Libelluloidea</taxon>
        <taxon>Libellulidae</taxon>
        <taxon>Ladona</taxon>
    </lineage>
</organism>
<keyword evidence="8" id="KW-0406">Ion transport</keyword>
<evidence type="ECO:0000256" key="10">
    <source>
        <dbReference type="ARBA" id="ARBA00023180"/>
    </source>
</evidence>
<feature type="repeat" description="ANK" evidence="12">
    <location>
        <begin position="296"/>
        <end position="328"/>
    </location>
</feature>
<dbReference type="OrthoDB" id="5402602at2759"/>
<dbReference type="AlphaFoldDB" id="A0A8K0KJR4"/>
<keyword evidence="7 12" id="KW-0040">ANK repeat</keyword>
<evidence type="ECO:0000256" key="7">
    <source>
        <dbReference type="ARBA" id="ARBA00023043"/>
    </source>
</evidence>
<feature type="repeat" description="ANK" evidence="12">
    <location>
        <begin position="116"/>
        <end position="148"/>
    </location>
</feature>
<dbReference type="SMART" id="SM00248">
    <property type="entry name" value="ANK"/>
    <property type="match status" value="7"/>
</dbReference>
<dbReference type="SUPFAM" id="SSF48403">
    <property type="entry name" value="Ankyrin repeat"/>
    <property type="match status" value="2"/>
</dbReference>
<gene>
    <name evidence="15" type="ORF">J437_LFUL015810</name>
</gene>
<evidence type="ECO:0000256" key="2">
    <source>
        <dbReference type="ARBA" id="ARBA00022448"/>
    </source>
</evidence>
<keyword evidence="6 13" id="KW-1133">Transmembrane helix</keyword>
<keyword evidence="11" id="KW-0407">Ion channel</keyword>
<dbReference type="PRINTS" id="PR01415">
    <property type="entry name" value="ANKYRIN"/>
</dbReference>
<dbReference type="EMBL" id="KZ309038">
    <property type="protein sequence ID" value="KAG8236536.1"/>
    <property type="molecule type" value="Genomic_DNA"/>
</dbReference>
<dbReference type="InterPro" id="IPR005821">
    <property type="entry name" value="Ion_trans_dom"/>
</dbReference>
<comment type="subcellular location">
    <subcellularLocation>
        <location evidence="1">Membrane</location>
        <topology evidence="1">Multi-pass membrane protein</topology>
    </subcellularLocation>
</comment>